<feature type="transmembrane region" description="Helical" evidence="4">
    <location>
        <begin position="147"/>
        <end position="168"/>
    </location>
</feature>
<dbReference type="PANTHER" id="PTHR11360">
    <property type="entry name" value="MONOCARBOXYLATE TRANSPORTER"/>
    <property type="match status" value="1"/>
</dbReference>
<evidence type="ECO:0000313" key="6">
    <source>
        <dbReference type="EMBL" id="TKC88454.1"/>
    </source>
</evidence>
<dbReference type="GO" id="GO:0022857">
    <property type="term" value="F:transmembrane transporter activity"/>
    <property type="evidence" value="ECO:0007669"/>
    <property type="project" value="InterPro"/>
</dbReference>
<evidence type="ECO:0000256" key="1">
    <source>
        <dbReference type="ARBA" id="ARBA00022692"/>
    </source>
</evidence>
<dbReference type="Pfam" id="PF07690">
    <property type="entry name" value="MFS_1"/>
    <property type="match status" value="1"/>
</dbReference>
<feature type="transmembrane region" description="Helical" evidence="4">
    <location>
        <begin position="356"/>
        <end position="378"/>
    </location>
</feature>
<feature type="transmembrane region" description="Helical" evidence="4">
    <location>
        <begin position="302"/>
        <end position="320"/>
    </location>
</feature>
<feature type="transmembrane region" description="Helical" evidence="4">
    <location>
        <begin position="390"/>
        <end position="410"/>
    </location>
</feature>
<sequence length="426" mass="45447">MQKERSARSTRVTAWYFGWNIVAASTVVTLLTVGMRMGIGPFVLPMARDLGLGRSLLSAIVAVGMLSYGIAMPLAGYLVAKLQTRTVLLTGTAIVVLSAIGSVFSRNPMSFGFFYGIAMSMGLGLCSPVALTPIISKWFTRRRGMALFFLATGAMAGIAVMTPLFMVLIEHIGWRNTILCYASFSALVNVPISIFIMKDKAPPETDQLAGQQEKSQATSAPITIPMSIRDVLRTAPFWQIAIGLFVCGISMNLLGTHAVPMLMDHGFGATVSSLSVGLIGLVAIFSTLLLGQLSDRVERRDILALIYLVRGLGFVALVAVHTPGELYAAAAIGGLAWSGSVAMSSAILADQYGVRLVGFLYGWAYLGHQVGAMLSTWFGGWAYETFGSHWPAFGGTALLLLIAAAISKGLPTSGISMQMDSIRKRI</sequence>
<dbReference type="InterPro" id="IPR011701">
    <property type="entry name" value="MFS"/>
</dbReference>
<gene>
    <name evidence="6" type="ORF">FAZ69_15070</name>
</gene>
<evidence type="ECO:0000259" key="5">
    <source>
        <dbReference type="PROSITE" id="PS50850"/>
    </source>
</evidence>
<protein>
    <submittedName>
        <fullName evidence="6">MFS transporter</fullName>
    </submittedName>
</protein>
<dbReference type="AlphaFoldDB" id="A0A4U1I575"/>
<reference evidence="6 7" key="1">
    <citation type="submission" date="2019-04" db="EMBL/GenBank/DDBJ databases">
        <title>Trinickia sp. 7GSK02, isolated from subtropical forest soil.</title>
        <authorList>
            <person name="Gao Z.-H."/>
            <person name="Qiu L.-H."/>
        </authorList>
    </citation>
    <scope>NUCLEOTIDE SEQUENCE [LARGE SCALE GENOMIC DNA]</scope>
    <source>
        <strain evidence="6 7">7GSK02</strain>
    </source>
</reference>
<feature type="transmembrane region" description="Helical" evidence="4">
    <location>
        <begin position="235"/>
        <end position="255"/>
    </location>
</feature>
<evidence type="ECO:0000256" key="2">
    <source>
        <dbReference type="ARBA" id="ARBA00022989"/>
    </source>
</evidence>
<feature type="transmembrane region" description="Helical" evidence="4">
    <location>
        <begin position="267"/>
        <end position="290"/>
    </location>
</feature>
<feature type="transmembrane region" description="Helical" evidence="4">
    <location>
        <begin position="55"/>
        <end position="80"/>
    </location>
</feature>
<dbReference type="CDD" id="cd17355">
    <property type="entry name" value="MFS_YcxA_like"/>
    <property type="match status" value="1"/>
</dbReference>
<feature type="transmembrane region" description="Helical" evidence="4">
    <location>
        <begin position="87"/>
        <end position="105"/>
    </location>
</feature>
<feature type="domain" description="Major facilitator superfamily (MFS) profile" evidence="5">
    <location>
        <begin position="18"/>
        <end position="415"/>
    </location>
</feature>
<dbReference type="InterPro" id="IPR020846">
    <property type="entry name" value="MFS_dom"/>
</dbReference>
<dbReference type="PROSITE" id="PS50850">
    <property type="entry name" value="MFS"/>
    <property type="match status" value="1"/>
</dbReference>
<evidence type="ECO:0000256" key="3">
    <source>
        <dbReference type="ARBA" id="ARBA00023136"/>
    </source>
</evidence>
<keyword evidence="2 4" id="KW-1133">Transmembrane helix</keyword>
<feature type="transmembrane region" description="Helical" evidence="4">
    <location>
        <begin position="326"/>
        <end position="349"/>
    </location>
</feature>
<feature type="transmembrane region" description="Helical" evidence="4">
    <location>
        <begin position="12"/>
        <end position="35"/>
    </location>
</feature>
<feature type="transmembrane region" description="Helical" evidence="4">
    <location>
        <begin position="174"/>
        <end position="197"/>
    </location>
</feature>
<keyword evidence="3 4" id="KW-0472">Membrane</keyword>
<organism evidence="6 7">
    <name type="scientific">Trinickia terrae</name>
    <dbReference type="NCBI Taxonomy" id="2571161"/>
    <lineage>
        <taxon>Bacteria</taxon>
        <taxon>Pseudomonadati</taxon>
        <taxon>Pseudomonadota</taxon>
        <taxon>Betaproteobacteria</taxon>
        <taxon>Burkholderiales</taxon>
        <taxon>Burkholderiaceae</taxon>
        <taxon>Trinickia</taxon>
    </lineage>
</organism>
<dbReference type="InterPro" id="IPR050327">
    <property type="entry name" value="Proton-linked_MCT"/>
</dbReference>
<comment type="caution">
    <text evidence="6">The sequence shown here is derived from an EMBL/GenBank/DDBJ whole genome shotgun (WGS) entry which is preliminary data.</text>
</comment>
<dbReference type="Proteomes" id="UP000305539">
    <property type="component" value="Unassembled WGS sequence"/>
</dbReference>
<name>A0A4U1I575_9BURK</name>
<keyword evidence="7" id="KW-1185">Reference proteome</keyword>
<keyword evidence="1 4" id="KW-0812">Transmembrane</keyword>
<feature type="transmembrane region" description="Helical" evidence="4">
    <location>
        <begin position="111"/>
        <end position="135"/>
    </location>
</feature>
<dbReference type="InterPro" id="IPR036259">
    <property type="entry name" value="MFS_trans_sf"/>
</dbReference>
<evidence type="ECO:0000313" key="7">
    <source>
        <dbReference type="Proteomes" id="UP000305539"/>
    </source>
</evidence>
<dbReference type="RefSeq" id="WP_136895831.1">
    <property type="nucleotide sequence ID" value="NZ_SWJE01000007.1"/>
</dbReference>
<proteinExistence type="predicted"/>
<evidence type="ECO:0000256" key="4">
    <source>
        <dbReference type="SAM" id="Phobius"/>
    </source>
</evidence>
<dbReference type="OrthoDB" id="9766638at2"/>
<dbReference type="EMBL" id="SWJE01000007">
    <property type="protein sequence ID" value="TKC88454.1"/>
    <property type="molecule type" value="Genomic_DNA"/>
</dbReference>
<dbReference type="SUPFAM" id="SSF103473">
    <property type="entry name" value="MFS general substrate transporter"/>
    <property type="match status" value="1"/>
</dbReference>
<dbReference type="Gene3D" id="1.20.1250.20">
    <property type="entry name" value="MFS general substrate transporter like domains"/>
    <property type="match status" value="1"/>
</dbReference>
<accession>A0A4U1I575</accession>
<dbReference type="PANTHER" id="PTHR11360:SF284">
    <property type="entry name" value="EG:103B4.3 PROTEIN-RELATED"/>
    <property type="match status" value="1"/>
</dbReference>